<reference evidence="2 3" key="2">
    <citation type="submission" date="2020-03" db="EMBL/GenBank/DDBJ databases">
        <title>Roseomonas stagni sp. nov., isolated from pond water in Japan.</title>
        <authorList>
            <person name="Furuhata K."/>
            <person name="Miyamoto H."/>
            <person name="Goto K."/>
        </authorList>
    </citation>
    <scope>NUCLEOTIDE SEQUENCE [LARGE SCALE GENOMIC DNA]</scope>
    <source>
        <strain evidence="2 3">PeD5</strain>
    </source>
</reference>
<name>A0A6M1LTP8_9PROT</name>
<organism evidence="2 3">
    <name type="scientific">Falsiroseomonas algicola</name>
    <dbReference type="NCBI Taxonomy" id="2716930"/>
    <lineage>
        <taxon>Bacteria</taxon>
        <taxon>Pseudomonadati</taxon>
        <taxon>Pseudomonadota</taxon>
        <taxon>Alphaproteobacteria</taxon>
        <taxon>Acetobacterales</taxon>
        <taxon>Roseomonadaceae</taxon>
        <taxon>Falsiroseomonas</taxon>
    </lineage>
</organism>
<gene>
    <name evidence="2" type="ORF">G3576_23280</name>
</gene>
<reference evidence="2 3" key="1">
    <citation type="submission" date="2020-02" db="EMBL/GenBank/DDBJ databases">
        <authorList>
            <person name="Kim H.M."/>
            <person name="Jeon C.O."/>
        </authorList>
    </citation>
    <scope>NUCLEOTIDE SEQUENCE [LARGE SCALE GENOMIC DNA]</scope>
    <source>
        <strain evidence="2 3">PeD5</strain>
    </source>
</reference>
<accession>A0A6M1LTP8</accession>
<dbReference type="RefSeq" id="WP_164696876.1">
    <property type="nucleotide sequence ID" value="NZ_JAAIKB010000012.1"/>
</dbReference>
<sequence>MAWTLHWLTAAGDLGDWRLAIEREVEAAKAAVAGVLPLRPLDILVQRVKGAVIPEIGMVGQAYRKDLCSVTLDPENAAFSDALATGALCRTVVHEVNHCLRMGGPGYGRTLGEALVSEGLAGHFTARLCRNPPEPWECAVPPEVLRAHRPDDAMLADPGYDHASWFFGRGGQRPRWLGYTMGYAIVAEWLAATPAADARALVDVPAAEVLAAAWPT</sequence>
<evidence type="ECO:0000259" key="1">
    <source>
        <dbReference type="Pfam" id="PF10026"/>
    </source>
</evidence>
<proteinExistence type="predicted"/>
<keyword evidence="3" id="KW-1185">Reference proteome</keyword>
<dbReference type="InterPro" id="IPR018728">
    <property type="entry name" value="DUF2268"/>
</dbReference>
<protein>
    <submittedName>
        <fullName evidence="2">DUF2268 domain-containing protein</fullName>
    </submittedName>
</protein>
<feature type="domain" description="DUF2268" evidence="1">
    <location>
        <begin position="49"/>
        <end position="210"/>
    </location>
</feature>
<dbReference type="Proteomes" id="UP000475385">
    <property type="component" value="Unassembled WGS sequence"/>
</dbReference>
<evidence type="ECO:0000313" key="2">
    <source>
        <dbReference type="EMBL" id="NGM22954.1"/>
    </source>
</evidence>
<comment type="caution">
    <text evidence="2">The sequence shown here is derived from an EMBL/GenBank/DDBJ whole genome shotgun (WGS) entry which is preliminary data.</text>
</comment>
<dbReference type="Pfam" id="PF10026">
    <property type="entry name" value="DUF2268"/>
    <property type="match status" value="1"/>
</dbReference>
<dbReference type="EMBL" id="JAAIKB010000012">
    <property type="protein sequence ID" value="NGM22954.1"/>
    <property type="molecule type" value="Genomic_DNA"/>
</dbReference>
<evidence type="ECO:0000313" key="3">
    <source>
        <dbReference type="Proteomes" id="UP000475385"/>
    </source>
</evidence>
<dbReference type="AlphaFoldDB" id="A0A6M1LTP8"/>